<dbReference type="AlphaFoldDB" id="A0A212K7B3"/>
<accession>A0A212K7B3</accession>
<proteinExistence type="predicted"/>
<gene>
    <name evidence="2" type="ORF">KL86DYS1_31655</name>
</gene>
<dbReference type="InterPro" id="IPR011871">
    <property type="entry name" value="Fib_succ_major"/>
</dbReference>
<organism evidence="2">
    <name type="scientific">uncultured Dysgonomonas sp</name>
    <dbReference type="NCBI Taxonomy" id="206096"/>
    <lineage>
        <taxon>Bacteria</taxon>
        <taxon>Pseudomonadati</taxon>
        <taxon>Bacteroidota</taxon>
        <taxon>Bacteroidia</taxon>
        <taxon>Bacteroidales</taxon>
        <taxon>Dysgonomonadaceae</taxon>
        <taxon>Dysgonomonas</taxon>
        <taxon>environmental samples</taxon>
    </lineage>
</organism>
<dbReference type="RefSeq" id="WP_296944697.1">
    <property type="nucleotide sequence ID" value="NZ_LT599032.1"/>
</dbReference>
<feature type="domain" description="Fibrobacter succinogenes major paralogous" evidence="1">
    <location>
        <begin position="438"/>
        <end position="666"/>
    </location>
</feature>
<name>A0A212K7B3_9BACT</name>
<protein>
    <recommendedName>
        <fullName evidence="1">Fibrobacter succinogenes major paralogous domain-containing protein</fullName>
    </recommendedName>
</protein>
<dbReference type="Pfam" id="PF09603">
    <property type="entry name" value="Fib_succ_major"/>
    <property type="match status" value="1"/>
</dbReference>
<sequence length="669" mass="72740">MDKINLPNVKCIVNKHTILIAVCLLSGISEVKSQVTIGSGSPPVEGVLLQLKENDNTGANATKGIMLPRMYLSDKNNLYPMFEDRDNSGLPSPDYTNIQDKQKQDELHIGLYVYNLNPCNPFGRGTYVWDGQEWIALGKTFIEGYSTLMALPDTLHITSGMDSRSWTAQTMSFEYLSQTSPTWGNLIPSPSYNGLEFADQVTQILPNNPASWSASPAVFSLQPDKMTSSLVTKLNPWHTRQSSVTLSFDQAPCGGVVTKNVLLNQTNYAISGRIPSSNNNTTDEEDILNMITIRNTNLNGTVKVLSNVRWQAFVEALGGNVSEVLSNYTQTPQGINLSDGNYGPETFFTYNGASGAPGSRFKYVKVNLRDVSSRASDFEITIMQCEGNEDLTSVTENATPAQTSASSSDWGDKVVRHLEKPGIYEEFYSADFGPAGRWMVTNLAAVDYDSNVTPNGFSNMTESLASTFTAGHYAYPGNSLQAYLDNTYLGLLYNFAGATAGQKTGLNVDEPNNPSQAKIQGVCPNGWHLPSDYEWTQLENEIITNTTKYAHVSKNIIDDGGSLVPPSTSGGNYRGKHAPAMTNACEIYQGNVKGTSKSIAEGGFGAYFAGEIVNAAPNDFGETAAYWSSSLYFADQAYYRVMSTGIGDTGVAAFANSQVNYMSVRCKKG</sequence>
<dbReference type="NCBIfam" id="TIGR02145">
    <property type="entry name" value="Fib_succ_major"/>
    <property type="match status" value="1"/>
</dbReference>
<evidence type="ECO:0000259" key="1">
    <source>
        <dbReference type="Pfam" id="PF09603"/>
    </source>
</evidence>
<dbReference type="EMBL" id="FLUM01000003">
    <property type="protein sequence ID" value="SBW07395.1"/>
    <property type="molecule type" value="Genomic_DNA"/>
</dbReference>
<evidence type="ECO:0000313" key="2">
    <source>
        <dbReference type="EMBL" id="SBW07395.1"/>
    </source>
</evidence>
<reference evidence="2" key="1">
    <citation type="submission" date="2016-04" db="EMBL/GenBank/DDBJ databases">
        <authorList>
            <person name="Evans L.H."/>
            <person name="Alamgir A."/>
            <person name="Owens N."/>
            <person name="Weber N.D."/>
            <person name="Virtaneva K."/>
            <person name="Barbian K."/>
            <person name="Babar A."/>
            <person name="Rosenke K."/>
        </authorList>
    </citation>
    <scope>NUCLEOTIDE SEQUENCE</scope>
    <source>
        <strain evidence="2">86-1</strain>
    </source>
</reference>